<dbReference type="SUPFAM" id="SSF53474">
    <property type="entry name" value="alpha/beta-Hydrolases"/>
    <property type="match status" value="1"/>
</dbReference>
<dbReference type="InterPro" id="IPR050266">
    <property type="entry name" value="AB_hydrolase_sf"/>
</dbReference>
<dbReference type="InterPro" id="IPR029058">
    <property type="entry name" value="AB_hydrolase_fold"/>
</dbReference>
<dbReference type="PANTHER" id="PTHR43798:SF33">
    <property type="entry name" value="HYDROLASE, PUTATIVE (AFU_ORTHOLOGUE AFUA_2G14860)-RELATED"/>
    <property type="match status" value="1"/>
</dbReference>
<gene>
    <name evidence="2" type="ORF">MGWOODY_Tha2110</name>
</gene>
<feature type="domain" description="AB hydrolase-1" evidence="1">
    <location>
        <begin position="37"/>
        <end position="276"/>
    </location>
</feature>
<dbReference type="Pfam" id="PF12697">
    <property type="entry name" value="Abhydrolase_6"/>
    <property type="match status" value="1"/>
</dbReference>
<proteinExistence type="predicted"/>
<evidence type="ECO:0000313" key="2">
    <source>
        <dbReference type="EMBL" id="CUS40734.1"/>
    </source>
</evidence>
<dbReference type="EMBL" id="CZQC01000023">
    <property type="protein sequence ID" value="CUS40734.1"/>
    <property type="molecule type" value="Genomic_DNA"/>
</dbReference>
<dbReference type="Gene3D" id="3.40.50.1820">
    <property type="entry name" value="alpha/beta hydrolase"/>
    <property type="match status" value="1"/>
</dbReference>
<organism evidence="2">
    <name type="scientific">hydrothermal vent metagenome</name>
    <dbReference type="NCBI Taxonomy" id="652676"/>
    <lineage>
        <taxon>unclassified sequences</taxon>
        <taxon>metagenomes</taxon>
        <taxon>ecological metagenomes</taxon>
    </lineage>
</organism>
<accession>A0A160TCL2</accession>
<dbReference type="GO" id="GO:0016787">
    <property type="term" value="F:hydrolase activity"/>
    <property type="evidence" value="ECO:0007669"/>
    <property type="project" value="UniProtKB-KW"/>
</dbReference>
<protein>
    <submittedName>
        <fullName evidence="2">Alpha/beta hydrolase fold</fullName>
    </submittedName>
</protein>
<reference evidence="2" key="1">
    <citation type="submission" date="2015-10" db="EMBL/GenBank/DDBJ databases">
        <authorList>
            <person name="Gilbert D.G."/>
        </authorList>
    </citation>
    <scope>NUCLEOTIDE SEQUENCE</scope>
</reference>
<dbReference type="PRINTS" id="PR00111">
    <property type="entry name" value="ABHYDROLASE"/>
</dbReference>
<dbReference type="PANTHER" id="PTHR43798">
    <property type="entry name" value="MONOACYLGLYCEROL LIPASE"/>
    <property type="match status" value="1"/>
</dbReference>
<name>A0A160TCL2_9ZZZZ</name>
<dbReference type="GO" id="GO:0016020">
    <property type="term" value="C:membrane"/>
    <property type="evidence" value="ECO:0007669"/>
    <property type="project" value="TreeGrafter"/>
</dbReference>
<evidence type="ECO:0000259" key="1">
    <source>
        <dbReference type="Pfam" id="PF12697"/>
    </source>
</evidence>
<keyword evidence="2" id="KW-0378">Hydrolase</keyword>
<sequence>MSIVTRTETLVIDTPEGNRNIAWQMWQHPDKPDAPLVICVHGLTRNRHDFDMLAKVLAEDYRVITVDVIGRGDSDRLQDGQLYGYPLYVSQMMQLLEYLEEETGQSTCYWVGTSMGGLIGMMIAALPNSPINRLILNDIGPVIPLAALQRLGEYVGKAPTFHNIVGIEHYLRIVAQPFGPLTDAQWQHLARYSAEDTGGGVWQLRYDPQIALAFAGLDSDIDLTAVWTAVECPVLVIRGAESDLLTADTANDMLMREGTELAVIPGVGHAPVLMDDEQISLVSEFFNR</sequence>
<dbReference type="AlphaFoldDB" id="A0A160TCL2"/>
<dbReference type="InterPro" id="IPR000073">
    <property type="entry name" value="AB_hydrolase_1"/>
</dbReference>